<name>A0ABV9KNI3_9RHOB</name>
<feature type="domain" description="TonB C-terminal" evidence="7">
    <location>
        <begin position="216"/>
        <end position="302"/>
    </location>
</feature>
<keyword evidence="4" id="KW-0472">Membrane</keyword>
<evidence type="ECO:0000256" key="5">
    <source>
        <dbReference type="SAM" id="MobiDB-lite"/>
    </source>
</evidence>
<evidence type="ECO:0000256" key="3">
    <source>
        <dbReference type="ARBA" id="ARBA00022989"/>
    </source>
</evidence>
<evidence type="ECO:0000256" key="4">
    <source>
        <dbReference type="ARBA" id="ARBA00023136"/>
    </source>
</evidence>
<protein>
    <submittedName>
        <fullName evidence="8">TonB family protein</fullName>
    </submittedName>
</protein>
<feature type="region of interest" description="Disordered" evidence="5">
    <location>
        <begin position="56"/>
        <end position="220"/>
    </location>
</feature>
<dbReference type="Pfam" id="PF13103">
    <property type="entry name" value="TonB_2"/>
    <property type="match status" value="1"/>
</dbReference>
<dbReference type="InterPro" id="IPR037682">
    <property type="entry name" value="TonB_C"/>
</dbReference>
<evidence type="ECO:0000313" key="9">
    <source>
        <dbReference type="Proteomes" id="UP001595973"/>
    </source>
</evidence>
<dbReference type="Proteomes" id="UP001595973">
    <property type="component" value="Unassembled WGS sequence"/>
</dbReference>
<comment type="caution">
    <text evidence="8">The sequence shown here is derived from an EMBL/GenBank/DDBJ whole genome shotgun (WGS) entry which is preliminary data.</text>
</comment>
<evidence type="ECO:0000259" key="7">
    <source>
        <dbReference type="PROSITE" id="PS52015"/>
    </source>
</evidence>
<dbReference type="Gene3D" id="3.30.1150.10">
    <property type="match status" value="1"/>
</dbReference>
<dbReference type="InterPro" id="IPR006260">
    <property type="entry name" value="TonB/TolA_C"/>
</dbReference>
<accession>A0ABV9KNI3</accession>
<organism evidence="8 9">
    <name type="scientific">Seohaeicola nanhaiensis</name>
    <dbReference type="NCBI Taxonomy" id="1387282"/>
    <lineage>
        <taxon>Bacteria</taxon>
        <taxon>Pseudomonadati</taxon>
        <taxon>Pseudomonadota</taxon>
        <taxon>Alphaproteobacteria</taxon>
        <taxon>Rhodobacterales</taxon>
        <taxon>Roseobacteraceae</taxon>
        <taxon>Seohaeicola</taxon>
    </lineage>
</organism>
<sequence>MIPRSRSLAALVLVASAGSHLAAMGLIWRAPEVQMEGGAEMAVASLGSSFADMAAGTQAPEVPTTAETHKTTPTVTPAAAPPVTATPVVQPTPQVAPETTRAAPPPETTAPAPTETPVVPMATLTPSETPPAETPPVQTARLAETPPPPERIEALPEAPPLAESLRPKARPKPPAPAPAPGNADRNARIGTDTGRAEVKSKAAQSERAGTTTAAGNAAADNYPGQVMRRISRVPRPRVATRGATVVAFSIAANGALASASVARSSGSTELDTAALAVLRKAAPFPAPPAGARRQFSIRIEGR</sequence>
<evidence type="ECO:0000256" key="2">
    <source>
        <dbReference type="ARBA" id="ARBA00022692"/>
    </source>
</evidence>
<comment type="subcellular location">
    <subcellularLocation>
        <location evidence="1">Membrane</location>
        <topology evidence="1">Single-pass membrane protein</topology>
    </subcellularLocation>
</comment>
<evidence type="ECO:0000256" key="1">
    <source>
        <dbReference type="ARBA" id="ARBA00004167"/>
    </source>
</evidence>
<gene>
    <name evidence="8" type="ORF">ACFO5X_24040</name>
</gene>
<feature type="chain" id="PRO_5045495894" evidence="6">
    <location>
        <begin position="23"/>
        <end position="302"/>
    </location>
</feature>
<feature type="compositionally biased region" description="Low complexity" evidence="5">
    <location>
        <begin position="109"/>
        <end position="127"/>
    </location>
</feature>
<dbReference type="RefSeq" id="WP_380722399.1">
    <property type="nucleotide sequence ID" value="NZ_JBHSGI010000034.1"/>
</dbReference>
<dbReference type="SUPFAM" id="SSF74653">
    <property type="entry name" value="TolA/TonB C-terminal domain"/>
    <property type="match status" value="1"/>
</dbReference>
<keyword evidence="6" id="KW-0732">Signal</keyword>
<dbReference type="PROSITE" id="PS52015">
    <property type="entry name" value="TONB_CTD"/>
    <property type="match status" value="1"/>
</dbReference>
<reference evidence="9" key="1">
    <citation type="journal article" date="2019" name="Int. J. Syst. Evol. Microbiol.">
        <title>The Global Catalogue of Microorganisms (GCM) 10K type strain sequencing project: providing services to taxonomists for standard genome sequencing and annotation.</title>
        <authorList>
            <consortium name="The Broad Institute Genomics Platform"/>
            <consortium name="The Broad Institute Genome Sequencing Center for Infectious Disease"/>
            <person name="Wu L."/>
            <person name="Ma J."/>
        </authorList>
    </citation>
    <scope>NUCLEOTIDE SEQUENCE [LARGE SCALE GENOMIC DNA]</scope>
    <source>
        <strain evidence="9">CGMCC 4.7283</strain>
    </source>
</reference>
<evidence type="ECO:0000256" key="6">
    <source>
        <dbReference type="SAM" id="SignalP"/>
    </source>
</evidence>
<keyword evidence="9" id="KW-1185">Reference proteome</keyword>
<keyword evidence="3" id="KW-1133">Transmembrane helix</keyword>
<keyword evidence="2" id="KW-0812">Transmembrane</keyword>
<feature type="compositionally biased region" description="Low complexity" evidence="5">
    <location>
        <begin position="208"/>
        <end position="219"/>
    </location>
</feature>
<proteinExistence type="predicted"/>
<feature type="signal peptide" evidence="6">
    <location>
        <begin position="1"/>
        <end position="22"/>
    </location>
</feature>
<feature type="compositionally biased region" description="Low complexity" evidence="5">
    <location>
        <begin position="62"/>
        <end position="102"/>
    </location>
</feature>
<evidence type="ECO:0000313" key="8">
    <source>
        <dbReference type="EMBL" id="MFC4671643.1"/>
    </source>
</evidence>
<dbReference type="NCBIfam" id="TIGR01352">
    <property type="entry name" value="tonB_Cterm"/>
    <property type="match status" value="1"/>
</dbReference>
<dbReference type="EMBL" id="JBHSGI010000034">
    <property type="protein sequence ID" value="MFC4671643.1"/>
    <property type="molecule type" value="Genomic_DNA"/>
</dbReference>